<protein>
    <submittedName>
        <fullName evidence="1">Uncharacterized protein</fullName>
    </submittedName>
</protein>
<evidence type="ECO:0000313" key="2">
    <source>
        <dbReference type="Proteomes" id="UP000002038"/>
    </source>
</evidence>
<dbReference type="VEuPathDB" id="FungiDB:BDBG_17058"/>
<keyword evidence="2" id="KW-1185">Reference proteome</keyword>
<name>A0A179UKK5_BLAGS</name>
<proteinExistence type="predicted"/>
<dbReference type="GeneID" id="42528923"/>
<sequence>MTVPSLFSALPSHPIFRPAAHFIPLSGQSLTSSSAVPLFATLADSSYKALSVVSMISLQDSAATACALMSDFSEVCAFLTVFTSNATIVLSKDHAILAYQNSQHESHISASADVLSA</sequence>
<evidence type="ECO:0000313" key="1">
    <source>
        <dbReference type="EMBL" id="OAT08504.1"/>
    </source>
</evidence>
<gene>
    <name evidence="1" type="ORF">BDBG_17058</name>
</gene>
<dbReference type="Proteomes" id="UP000002038">
    <property type="component" value="Unassembled WGS sequence"/>
</dbReference>
<accession>A0A179UKK5</accession>
<reference evidence="2" key="1">
    <citation type="journal article" date="2015" name="PLoS Genet.">
        <title>The dynamic genome and transcriptome of the human fungal pathogen Blastomyces and close relative Emmonsia.</title>
        <authorList>
            <person name="Munoz J.F."/>
            <person name="Gauthier G.M."/>
            <person name="Desjardins C.A."/>
            <person name="Gallo J.E."/>
            <person name="Holder J."/>
            <person name="Sullivan T.D."/>
            <person name="Marty A.J."/>
            <person name="Carmen J.C."/>
            <person name="Chen Z."/>
            <person name="Ding L."/>
            <person name="Gujja S."/>
            <person name="Magrini V."/>
            <person name="Misas E."/>
            <person name="Mitreva M."/>
            <person name="Priest M."/>
            <person name="Saif S."/>
            <person name="Whiston E.A."/>
            <person name="Young S."/>
            <person name="Zeng Q."/>
            <person name="Goldman W.E."/>
            <person name="Mardis E.R."/>
            <person name="Taylor J.W."/>
            <person name="McEwen J.G."/>
            <person name="Clay O.K."/>
            <person name="Klein B.S."/>
            <person name="Cuomo C.A."/>
        </authorList>
    </citation>
    <scope>NUCLEOTIDE SEQUENCE [LARGE SCALE GENOMIC DNA]</scope>
    <source>
        <strain evidence="2">SLH14081</strain>
    </source>
</reference>
<organism evidence="1 2">
    <name type="scientific">Blastomyces gilchristii (strain SLH14081)</name>
    <name type="common">Blastomyces dermatitidis</name>
    <dbReference type="NCBI Taxonomy" id="559298"/>
    <lineage>
        <taxon>Eukaryota</taxon>
        <taxon>Fungi</taxon>
        <taxon>Dikarya</taxon>
        <taxon>Ascomycota</taxon>
        <taxon>Pezizomycotina</taxon>
        <taxon>Eurotiomycetes</taxon>
        <taxon>Eurotiomycetidae</taxon>
        <taxon>Onygenales</taxon>
        <taxon>Ajellomycetaceae</taxon>
        <taxon>Blastomyces</taxon>
    </lineage>
</organism>
<dbReference type="EMBL" id="GG657454">
    <property type="protein sequence ID" value="OAT08504.1"/>
    <property type="molecule type" value="Genomic_DNA"/>
</dbReference>
<dbReference type="KEGG" id="bgh:BDBG_17058"/>
<dbReference type="AlphaFoldDB" id="A0A179UKK5"/>
<dbReference type="RefSeq" id="XP_031578319.1">
    <property type="nucleotide sequence ID" value="XM_031724863.1"/>
</dbReference>